<name>A0AAE7VV13_9CAUD</name>
<organism evidence="1 2">
    <name type="scientific">Escherichia phage JulesPiccard</name>
    <dbReference type="NCBI Taxonomy" id="2851956"/>
    <lineage>
        <taxon>Viruses</taxon>
        <taxon>Duplodnaviria</taxon>
        <taxon>Heunggongvirae</taxon>
        <taxon>Uroviricota</taxon>
        <taxon>Caudoviricetes</taxon>
        <taxon>Drexlerviridae</taxon>
        <taxon>Braunvirinae</taxon>
        <taxon>Julespiccardvirus</taxon>
        <taxon>Julespiccardvirus julespiccard</taxon>
    </lineage>
</organism>
<accession>A0AAE7VV13</accession>
<proteinExistence type="predicted"/>
<keyword evidence="2" id="KW-1185">Reference proteome</keyword>
<protein>
    <submittedName>
        <fullName evidence="1">Tail tip protein</fullName>
    </submittedName>
</protein>
<sequence>MAEYGIATYDANGNYNNYGIKPVTVVGVVKLNEGQTSGSYTYSIPSGYKVGYFITLDSANTPNNGRNISASGNSITITPSNSTGPNYYAASECEMVVYLEKA</sequence>
<gene>
    <name evidence="1" type="ORF">bas03_0029</name>
</gene>
<dbReference type="EMBL" id="MZ501087">
    <property type="protein sequence ID" value="QXV81856.1"/>
    <property type="molecule type" value="Genomic_DNA"/>
</dbReference>
<evidence type="ECO:0000313" key="1">
    <source>
        <dbReference type="EMBL" id="QXV81856.1"/>
    </source>
</evidence>
<evidence type="ECO:0000313" key="2">
    <source>
        <dbReference type="Proteomes" id="UP000828115"/>
    </source>
</evidence>
<reference evidence="1" key="1">
    <citation type="journal article" date="2021" name="PLoS Biol.">
        <title>Systematic exploration of Escherichia coli phage-host interactions with the BASEL phage collection.</title>
        <authorList>
            <person name="Maffei E."/>
            <person name="Shaidullina A."/>
            <person name="Burkolter M."/>
            <person name="Heyer Y."/>
            <person name="Estermann F."/>
            <person name="Druelle V."/>
            <person name="Sauer P."/>
            <person name="Willi L."/>
            <person name="Michaelis S."/>
            <person name="Hilbi H."/>
            <person name="Thaler D.S."/>
            <person name="Harms A."/>
        </authorList>
    </citation>
    <scope>NUCLEOTIDE SEQUENCE</scope>
    <source>
        <strain evidence="1">Bas03</strain>
    </source>
</reference>
<dbReference type="Proteomes" id="UP000828115">
    <property type="component" value="Segment"/>
</dbReference>